<geneLocation type="plasmid" evidence="2 3">
    <name>pFA11</name>
</geneLocation>
<feature type="chain" id="PRO_5043549501" evidence="1">
    <location>
        <begin position="22"/>
        <end position="179"/>
    </location>
</feature>
<proteinExistence type="predicted"/>
<dbReference type="KEGG" id="fax:FUAX_54850"/>
<feature type="signal peptide" evidence="1">
    <location>
        <begin position="1"/>
        <end position="21"/>
    </location>
</feature>
<keyword evidence="3" id="KW-1185">Reference proteome</keyword>
<gene>
    <name evidence="2" type="ORF">FUAX_54850</name>
</gene>
<dbReference type="AlphaFoldDB" id="A0AAU9CYM7"/>
<keyword evidence="1" id="KW-0732">Signal</keyword>
<accession>A0AAU9CYM7</accession>
<dbReference type="EMBL" id="AP025325">
    <property type="protein sequence ID" value="BDD13053.1"/>
    <property type="molecule type" value="Genomic_DNA"/>
</dbReference>
<dbReference type="RefSeq" id="WP_338396272.1">
    <property type="nucleotide sequence ID" value="NZ_AP025325.1"/>
</dbReference>
<dbReference type="PROSITE" id="PS51257">
    <property type="entry name" value="PROKAR_LIPOPROTEIN"/>
    <property type="match status" value="1"/>
</dbReference>
<evidence type="ECO:0000313" key="2">
    <source>
        <dbReference type="EMBL" id="BDD13053.1"/>
    </source>
</evidence>
<reference evidence="2 3" key="1">
    <citation type="submission" date="2021-12" db="EMBL/GenBank/DDBJ databases">
        <title>Genome sequencing of bacteria with rrn-lacking chromosome and rrn-plasmid.</title>
        <authorList>
            <person name="Anda M."/>
            <person name="Iwasaki W."/>
        </authorList>
    </citation>
    <scope>NUCLEOTIDE SEQUENCE [LARGE SCALE GENOMIC DNA]</scope>
    <source>
        <strain evidence="2 3">DSM 100852</strain>
        <plasmid evidence="2 3">pFA11</plasmid>
    </source>
</reference>
<name>A0AAU9CYM7_9BACT</name>
<dbReference type="Proteomes" id="UP001348817">
    <property type="component" value="Plasmid pFA11"/>
</dbReference>
<evidence type="ECO:0000313" key="3">
    <source>
        <dbReference type="Proteomes" id="UP001348817"/>
    </source>
</evidence>
<keyword evidence="2" id="KW-0614">Plasmid</keyword>
<evidence type="ECO:0000256" key="1">
    <source>
        <dbReference type="SAM" id="SignalP"/>
    </source>
</evidence>
<protein>
    <submittedName>
        <fullName evidence="2">Uncharacterized protein</fullName>
    </submittedName>
</protein>
<organism evidence="2 3">
    <name type="scientific">Fulvitalea axinellae</name>
    <dbReference type="NCBI Taxonomy" id="1182444"/>
    <lineage>
        <taxon>Bacteria</taxon>
        <taxon>Pseudomonadati</taxon>
        <taxon>Bacteroidota</taxon>
        <taxon>Cytophagia</taxon>
        <taxon>Cytophagales</taxon>
        <taxon>Persicobacteraceae</taxon>
        <taxon>Fulvitalea</taxon>
    </lineage>
</organism>
<sequence length="179" mass="19843">MKKSLSYILLSLFLMAVSCNDEEFPDPTTDGKNTFGCYINGDEFRVKGGLTKKSVDAQYYHDMVREIHITGLNIDRDKFGVVVLGINYDSLLSGTRVFSLGTDQHLTDYSIHPTRPAWGSTGLYVTDTSLSGSVKITRFDNKEEILSGTFEFDAVNPSGEKAEVRKGRFDVALVGQLPD</sequence>